<accession>A0A1G7RDL7</accession>
<evidence type="ECO:0000313" key="2">
    <source>
        <dbReference type="EMBL" id="SDG08744.1"/>
    </source>
</evidence>
<dbReference type="CDD" id="cd00038">
    <property type="entry name" value="CAP_ED"/>
    <property type="match status" value="1"/>
</dbReference>
<dbReference type="GO" id="GO:0016301">
    <property type="term" value="F:kinase activity"/>
    <property type="evidence" value="ECO:0007669"/>
    <property type="project" value="UniProtKB-KW"/>
</dbReference>
<dbReference type="Proteomes" id="UP000199705">
    <property type="component" value="Unassembled WGS sequence"/>
</dbReference>
<sequence>MFEQFKEYIGQKATLTEADYAKIEAVCIFKKLRKKQYLLQEGDVWKYNAFITKGLVRFYSVDENGRENIVSFAKENWWTGDRASLLTGEPSKNNIDAIEDTELILITKTNFDRLCHDIPAFNDMVNAILNKSFITSQNRIHSAIAFTAEQKYLDFVQKYPDLSLRVPQAMIASYLGITPETLSRVRKETVKKH</sequence>
<name>A0A1G7RDL7_9SPHI</name>
<dbReference type="Gene3D" id="2.60.120.10">
    <property type="entry name" value="Jelly Rolls"/>
    <property type="match status" value="1"/>
</dbReference>
<evidence type="ECO:0000313" key="3">
    <source>
        <dbReference type="Proteomes" id="UP000199705"/>
    </source>
</evidence>
<reference evidence="3" key="1">
    <citation type="submission" date="2016-10" db="EMBL/GenBank/DDBJ databases">
        <authorList>
            <person name="Varghese N."/>
            <person name="Submissions S."/>
        </authorList>
    </citation>
    <scope>NUCLEOTIDE SEQUENCE [LARGE SCALE GENOMIC DNA]</scope>
    <source>
        <strain evidence="3">Gh-67</strain>
    </source>
</reference>
<dbReference type="Pfam" id="PF00027">
    <property type="entry name" value="cNMP_binding"/>
    <property type="match status" value="1"/>
</dbReference>
<dbReference type="InterPro" id="IPR000595">
    <property type="entry name" value="cNMP-bd_dom"/>
</dbReference>
<protein>
    <submittedName>
        <fullName evidence="2">cAMP-binding domain of CRP or a regulatory subunit of cAMP-dependent protein kinases</fullName>
    </submittedName>
</protein>
<evidence type="ECO:0000259" key="1">
    <source>
        <dbReference type="PROSITE" id="PS50042"/>
    </source>
</evidence>
<dbReference type="EMBL" id="FNCG01000002">
    <property type="protein sequence ID" value="SDG08744.1"/>
    <property type="molecule type" value="Genomic_DNA"/>
</dbReference>
<keyword evidence="2" id="KW-0418">Kinase</keyword>
<proteinExistence type="predicted"/>
<keyword evidence="3" id="KW-1185">Reference proteome</keyword>
<dbReference type="STRING" id="551996.SAMN05192573_102208"/>
<dbReference type="PROSITE" id="PS50042">
    <property type="entry name" value="CNMP_BINDING_3"/>
    <property type="match status" value="1"/>
</dbReference>
<organism evidence="2 3">
    <name type="scientific">Mucilaginibacter gossypii</name>
    <dbReference type="NCBI Taxonomy" id="551996"/>
    <lineage>
        <taxon>Bacteria</taxon>
        <taxon>Pseudomonadati</taxon>
        <taxon>Bacteroidota</taxon>
        <taxon>Sphingobacteriia</taxon>
        <taxon>Sphingobacteriales</taxon>
        <taxon>Sphingobacteriaceae</taxon>
        <taxon>Mucilaginibacter</taxon>
    </lineage>
</organism>
<feature type="domain" description="Cyclic nucleotide-binding" evidence="1">
    <location>
        <begin position="29"/>
        <end position="114"/>
    </location>
</feature>
<keyword evidence="2" id="KW-0808">Transferase</keyword>
<dbReference type="InterPro" id="IPR018490">
    <property type="entry name" value="cNMP-bd_dom_sf"/>
</dbReference>
<dbReference type="RefSeq" id="WP_091163118.1">
    <property type="nucleotide sequence ID" value="NZ_CP071878.2"/>
</dbReference>
<dbReference type="AlphaFoldDB" id="A0A1G7RDL7"/>
<dbReference type="InterPro" id="IPR014710">
    <property type="entry name" value="RmlC-like_jellyroll"/>
</dbReference>
<dbReference type="SUPFAM" id="SSF51206">
    <property type="entry name" value="cAMP-binding domain-like"/>
    <property type="match status" value="1"/>
</dbReference>
<gene>
    <name evidence="2" type="ORF">SAMN05192573_102208</name>
</gene>